<reference evidence="2" key="4">
    <citation type="submission" date="2025-09" db="UniProtKB">
        <authorList>
            <consortium name="Ensembl"/>
        </authorList>
    </citation>
    <scope>IDENTIFICATION</scope>
    <source>
        <strain evidence="2">C57BL/6J</strain>
    </source>
</reference>
<feature type="region of interest" description="Disordered" evidence="1">
    <location>
        <begin position="1"/>
        <end position="21"/>
    </location>
</feature>
<evidence type="ECO:0000313" key="3">
    <source>
        <dbReference type="MGI" id="MGI:3607777"/>
    </source>
</evidence>
<protein>
    <submittedName>
        <fullName evidence="2">Coiled-coil domain containing 63</fullName>
    </submittedName>
</protein>
<dbReference type="Proteomes" id="UP000000589">
    <property type="component" value="Chromosome 5"/>
</dbReference>
<sequence length="59" mass="6990">MPVMKKVRRKGSSGLSELSEKAREQLAQAELRKLRQQFRKMVDSRKSFNFRHQRMIAGQ</sequence>
<dbReference type="VEuPathDB" id="HostDB:ENSMUSG00000043036"/>
<reference evidence="2" key="3">
    <citation type="submission" date="2025-08" db="UniProtKB">
        <authorList>
            <consortium name="Ensembl"/>
        </authorList>
    </citation>
    <scope>IDENTIFICATION</scope>
    <source>
        <strain evidence="2">C57BL/6J</strain>
    </source>
</reference>
<dbReference type="MGI" id="MGI:3607777">
    <property type="gene designation" value="Ccdc63"/>
</dbReference>
<dbReference type="AlphaFoldDB" id="D6RE42"/>
<evidence type="ECO:0000313" key="2">
    <source>
        <dbReference type="Ensembl" id="ENSMUSP00000114143.2"/>
    </source>
</evidence>
<dbReference type="Ensembl" id="ENSMUST00000152389.8">
    <property type="protein sequence ID" value="ENSMUSP00000114143.2"/>
    <property type="gene ID" value="ENSMUSG00000043036.15"/>
</dbReference>
<gene>
    <name evidence="2 3" type="primary">Ccdc63</name>
</gene>
<keyword evidence="4" id="KW-1185">Reference proteome</keyword>
<proteinExistence type="evidence at protein level"/>
<name>D6RE42_MOUSE</name>
<dbReference type="AGR" id="MGI:3607777"/>
<feature type="compositionally biased region" description="Basic residues" evidence="1">
    <location>
        <begin position="1"/>
        <end position="11"/>
    </location>
</feature>
<keyword evidence="5" id="KW-1267">Proteomics identification</keyword>
<reference evidence="2 4" key="1">
    <citation type="journal article" date="2009" name="PLoS Biol.">
        <title>Lineage-specific biology revealed by a finished genome assembly of the mouse.</title>
        <authorList>
            <consortium name="Mouse Genome Sequencing Consortium"/>
            <person name="Church D.M."/>
            <person name="Goodstadt L."/>
            <person name="Hillier L.W."/>
            <person name="Zody M.C."/>
            <person name="Goldstein S."/>
            <person name="She X."/>
            <person name="Bult C.J."/>
            <person name="Agarwala R."/>
            <person name="Cherry J.L."/>
            <person name="DiCuccio M."/>
            <person name="Hlavina W."/>
            <person name="Kapustin Y."/>
            <person name="Meric P."/>
            <person name="Maglott D."/>
            <person name="Birtle Z."/>
            <person name="Marques A.C."/>
            <person name="Graves T."/>
            <person name="Zhou S."/>
            <person name="Teague B."/>
            <person name="Potamousis K."/>
            <person name="Churas C."/>
            <person name="Place M."/>
            <person name="Herschleb J."/>
            <person name="Runnheim R."/>
            <person name="Forrest D."/>
            <person name="Amos-Landgraf J."/>
            <person name="Schwartz D.C."/>
            <person name="Cheng Z."/>
            <person name="Lindblad-Toh K."/>
            <person name="Eichler E.E."/>
            <person name="Ponting C.P."/>
        </authorList>
    </citation>
    <scope>NUCLEOTIDE SEQUENCE [LARGE SCALE GENOMIC DNA]</scope>
    <source>
        <strain evidence="2 4">C57BL/6J</strain>
    </source>
</reference>
<organism evidence="2 4">
    <name type="scientific">Mus musculus</name>
    <name type="common">Mouse</name>
    <dbReference type="NCBI Taxonomy" id="10090"/>
    <lineage>
        <taxon>Eukaryota</taxon>
        <taxon>Metazoa</taxon>
        <taxon>Chordata</taxon>
        <taxon>Craniata</taxon>
        <taxon>Vertebrata</taxon>
        <taxon>Euteleostomi</taxon>
        <taxon>Mammalia</taxon>
        <taxon>Eutheria</taxon>
        <taxon>Euarchontoglires</taxon>
        <taxon>Glires</taxon>
        <taxon>Rodentia</taxon>
        <taxon>Myomorpha</taxon>
        <taxon>Muroidea</taxon>
        <taxon>Muridae</taxon>
        <taxon>Murinae</taxon>
        <taxon>Mus</taxon>
        <taxon>Mus</taxon>
    </lineage>
</organism>
<dbReference type="ExpressionAtlas" id="D6RE42">
    <property type="expression patterns" value="baseline and differential"/>
</dbReference>
<dbReference type="Bgee" id="ENSMUSG00000043036">
    <property type="expression patterns" value="Expressed in spermatid and 37 other cell types or tissues"/>
</dbReference>
<evidence type="ECO:0000256" key="1">
    <source>
        <dbReference type="SAM" id="MobiDB-lite"/>
    </source>
</evidence>
<dbReference type="ProteomicsDB" id="302293"/>
<reference evidence="2 4" key="2">
    <citation type="journal article" date="2011" name="PLoS Biol.">
        <title>Modernizing reference genome assemblies.</title>
        <authorList>
            <person name="Church D.M."/>
            <person name="Schneider V.A."/>
            <person name="Graves T."/>
            <person name="Auger K."/>
            <person name="Cunningham F."/>
            <person name="Bouk N."/>
            <person name="Chen H.C."/>
            <person name="Agarwala R."/>
            <person name="McLaren W.M."/>
            <person name="Ritchie G.R."/>
            <person name="Albracht D."/>
            <person name="Kremitzki M."/>
            <person name="Rock S."/>
            <person name="Kotkiewicz H."/>
            <person name="Kremitzki C."/>
            <person name="Wollam A."/>
            <person name="Trani L."/>
            <person name="Fulton L."/>
            <person name="Fulton R."/>
            <person name="Matthews L."/>
            <person name="Whitehead S."/>
            <person name="Chow W."/>
            <person name="Torrance J."/>
            <person name="Dunn M."/>
            <person name="Harden G."/>
            <person name="Threadgold G."/>
            <person name="Wood J."/>
            <person name="Collins J."/>
            <person name="Heath P."/>
            <person name="Griffiths G."/>
            <person name="Pelan S."/>
            <person name="Grafham D."/>
            <person name="Eichler E.E."/>
            <person name="Weinstock G."/>
            <person name="Mardis E.R."/>
            <person name="Wilson R.K."/>
            <person name="Howe K."/>
            <person name="Flicek P."/>
            <person name="Hubbard T."/>
        </authorList>
    </citation>
    <scope>NUCLEOTIDE SEQUENCE [LARGE SCALE GENOMIC DNA]</scope>
    <source>
        <strain evidence="2 4">C57BL/6J</strain>
    </source>
</reference>
<evidence type="ECO:0000313" key="4">
    <source>
        <dbReference type="Proteomes" id="UP000000589"/>
    </source>
</evidence>
<dbReference type="HOGENOM" id="CLU_2947835_0_0_1"/>
<dbReference type="GeneTree" id="ENSGT00950000183252"/>
<dbReference type="SMR" id="D6RE42"/>
<evidence type="ECO:0007829" key="5">
    <source>
        <dbReference type="ProteomicsDB" id="D6RE42"/>
    </source>
</evidence>
<accession>D6RE42</accession>